<evidence type="ECO:0000256" key="1">
    <source>
        <dbReference type="ARBA" id="ARBA00004173"/>
    </source>
</evidence>
<comment type="subcellular location">
    <subcellularLocation>
        <location evidence="1">Mitochondrion</location>
    </subcellularLocation>
</comment>
<comment type="caution">
    <text evidence="13">The sequence shown here is derived from an EMBL/GenBank/DDBJ whole genome shotgun (WGS) entry which is preliminary data.</text>
</comment>
<dbReference type="GO" id="GO:0000179">
    <property type="term" value="F:rRNA (adenine-N6,N6-)-dimethyltransferase activity"/>
    <property type="evidence" value="ECO:0007669"/>
    <property type="project" value="UniProtKB-UniRule"/>
</dbReference>
<evidence type="ECO:0000256" key="6">
    <source>
        <dbReference type="ARBA" id="ARBA00022884"/>
    </source>
</evidence>
<dbReference type="Pfam" id="PF00398">
    <property type="entry name" value="RrnaAD"/>
    <property type="match status" value="1"/>
</dbReference>
<dbReference type="InterPro" id="IPR029063">
    <property type="entry name" value="SAM-dependent_MTases_sf"/>
</dbReference>
<organism evidence="13 14">
    <name type="scientific">Cloeon dipterum</name>
    <dbReference type="NCBI Taxonomy" id="197152"/>
    <lineage>
        <taxon>Eukaryota</taxon>
        <taxon>Metazoa</taxon>
        <taxon>Ecdysozoa</taxon>
        <taxon>Arthropoda</taxon>
        <taxon>Hexapoda</taxon>
        <taxon>Insecta</taxon>
        <taxon>Pterygota</taxon>
        <taxon>Palaeoptera</taxon>
        <taxon>Ephemeroptera</taxon>
        <taxon>Pisciforma</taxon>
        <taxon>Baetidae</taxon>
        <taxon>Cloeon</taxon>
    </lineage>
</organism>
<dbReference type="EC" id="2.1.1.-" evidence="12"/>
<dbReference type="PROSITE" id="PS51689">
    <property type="entry name" value="SAM_RNA_A_N6_MT"/>
    <property type="match status" value="1"/>
</dbReference>
<dbReference type="AlphaFoldDB" id="A0A8S1DHN2"/>
<dbReference type="InterPro" id="IPR001737">
    <property type="entry name" value="KsgA/Erm"/>
</dbReference>
<evidence type="ECO:0000256" key="2">
    <source>
        <dbReference type="ARBA" id="ARBA00022552"/>
    </source>
</evidence>
<comment type="similarity">
    <text evidence="11 12">Belongs to the class I-like SAM-binding methyltransferase superfamily. rRNA adenine N(6)-methyltransferase family.</text>
</comment>
<dbReference type="GO" id="GO:0005759">
    <property type="term" value="C:mitochondrial matrix"/>
    <property type="evidence" value="ECO:0007669"/>
    <property type="project" value="TreeGrafter"/>
</dbReference>
<evidence type="ECO:0000256" key="4">
    <source>
        <dbReference type="ARBA" id="ARBA00022679"/>
    </source>
</evidence>
<evidence type="ECO:0000256" key="11">
    <source>
        <dbReference type="PROSITE-ProRule" id="PRU01026"/>
    </source>
</evidence>
<keyword evidence="6 11" id="KW-0694">RNA-binding</keyword>
<dbReference type="PANTHER" id="PTHR11727:SF13">
    <property type="entry name" value="DIMETHYLADENOSINE TRANSFERASE 2, MITOCHONDRIAL"/>
    <property type="match status" value="1"/>
</dbReference>
<dbReference type="Gene3D" id="3.40.50.150">
    <property type="entry name" value="Vaccinia Virus protein VP39"/>
    <property type="match status" value="1"/>
</dbReference>
<keyword evidence="5 11" id="KW-0949">S-adenosyl-L-methionine</keyword>
<keyword evidence="4 11" id="KW-0808">Transferase</keyword>
<protein>
    <recommendedName>
        <fullName evidence="12">rRNA adenine N(6)-methyltransferase</fullName>
        <ecNumber evidence="12">2.1.1.-</ecNumber>
    </recommendedName>
</protein>
<keyword evidence="10" id="KW-0804">Transcription</keyword>
<reference evidence="13 14" key="1">
    <citation type="submission" date="2020-04" db="EMBL/GenBank/DDBJ databases">
        <authorList>
            <person name="Alioto T."/>
            <person name="Alioto T."/>
            <person name="Gomez Garrido J."/>
        </authorList>
    </citation>
    <scope>NUCLEOTIDE SEQUENCE [LARGE SCALE GENOMIC DNA]</scope>
</reference>
<evidence type="ECO:0000313" key="14">
    <source>
        <dbReference type="Proteomes" id="UP000494165"/>
    </source>
</evidence>
<dbReference type="Proteomes" id="UP000494165">
    <property type="component" value="Unassembled WGS sequence"/>
</dbReference>
<dbReference type="EMBL" id="CADEPI010000203">
    <property type="protein sequence ID" value="CAB3380201.1"/>
    <property type="molecule type" value="Genomic_DNA"/>
</dbReference>
<dbReference type="OrthoDB" id="9895503at2759"/>
<evidence type="ECO:0000256" key="10">
    <source>
        <dbReference type="ARBA" id="ARBA00023163"/>
    </source>
</evidence>
<evidence type="ECO:0000313" key="13">
    <source>
        <dbReference type="EMBL" id="CAB3380201.1"/>
    </source>
</evidence>
<evidence type="ECO:0000256" key="3">
    <source>
        <dbReference type="ARBA" id="ARBA00022603"/>
    </source>
</evidence>
<evidence type="ECO:0000256" key="5">
    <source>
        <dbReference type="ARBA" id="ARBA00022691"/>
    </source>
</evidence>
<comment type="caution">
    <text evidence="11">Lacks conserved residue(s) required for the propagation of feature annotation.</text>
</comment>
<evidence type="ECO:0000256" key="7">
    <source>
        <dbReference type="ARBA" id="ARBA00022946"/>
    </source>
</evidence>
<keyword evidence="7" id="KW-0809">Transit peptide</keyword>
<evidence type="ECO:0000256" key="9">
    <source>
        <dbReference type="ARBA" id="ARBA00023128"/>
    </source>
</evidence>
<keyword evidence="9" id="KW-0496">Mitochondrion</keyword>
<feature type="binding site" evidence="11">
    <location>
        <position position="83"/>
    </location>
    <ligand>
        <name>S-adenosyl-L-methionine</name>
        <dbReference type="ChEBI" id="CHEBI:59789"/>
    </ligand>
</feature>
<gene>
    <name evidence="13" type="ORF">CLODIP_2_CD04011</name>
</gene>
<dbReference type="SUPFAM" id="SSF53335">
    <property type="entry name" value="S-adenosyl-L-methionine-dependent methyltransferases"/>
    <property type="match status" value="1"/>
</dbReference>
<dbReference type="PANTHER" id="PTHR11727">
    <property type="entry name" value="DIMETHYLADENOSINE TRANSFERASE"/>
    <property type="match status" value="1"/>
</dbReference>
<evidence type="ECO:0000256" key="8">
    <source>
        <dbReference type="ARBA" id="ARBA00023015"/>
    </source>
</evidence>
<keyword evidence="3 11" id="KW-0489">Methyltransferase</keyword>
<keyword evidence="14" id="KW-1185">Reference proteome</keyword>
<accession>A0A8S1DHN2</accession>
<keyword evidence="8" id="KW-0805">Transcription regulation</keyword>
<sequence>MSTLSISSTMTRQLLAILTRNCSTSAKPLAKPSKYVPKKAKYVNEINDYLQSSPFRKSADSIPSTFKNCNSCPPETLICIDSTTADTIADRIASSASYITSSIDRTPVLEMSPGPGLVSSELLKRGVYNLRLYEPNPVLNSSLQDLAKENKLRVNVFPHDLNSLAKLIYVDQVSKSDNMGTIMHGIKRLEPPEITSVVVGACPNPIFVHLLPYMTANNQGFPQYGLTEYFLIVHPYNYLRMNAEPGKHYYRYRYHSVATQIFYNIELLEKLDRKSFLPWEKPYQAKQRDKQIKLFTHDEEYLYLLRLTPKRPSYELSPLEKQQLWYFLRYNLFARKAEVFTLFKKWIPECVSRLEQFGIDEKTCIGELSPDMLLRLFLAFIKWPEFPYCSFNSSMEMSFLKSNFNFIESASEKEQPVPVGL</sequence>
<keyword evidence="2 12" id="KW-0698">rRNA processing</keyword>
<dbReference type="GO" id="GO:0034246">
    <property type="term" value="F:mitochondrial transcription factor activity"/>
    <property type="evidence" value="ECO:0007669"/>
    <property type="project" value="TreeGrafter"/>
</dbReference>
<dbReference type="GO" id="GO:0006391">
    <property type="term" value="P:transcription initiation at mitochondrial promoter"/>
    <property type="evidence" value="ECO:0007669"/>
    <property type="project" value="TreeGrafter"/>
</dbReference>
<feature type="binding site" evidence="11">
    <location>
        <position position="134"/>
    </location>
    <ligand>
        <name>S-adenosyl-L-methionine</name>
        <dbReference type="ChEBI" id="CHEBI:59789"/>
    </ligand>
</feature>
<evidence type="ECO:0000256" key="12">
    <source>
        <dbReference type="RuleBase" id="RU362106"/>
    </source>
</evidence>
<name>A0A8S1DHN2_9INSE</name>
<dbReference type="GO" id="GO:0003723">
    <property type="term" value="F:RNA binding"/>
    <property type="evidence" value="ECO:0007669"/>
    <property type="project" value="UniProtKB-UniRule"/>
</dbReference>
<feature type="binding site" evidence="11">
    <location>
        <position position="201"/>
    </location>
    <ligand>
        <name>S-adenosyl-L-methionine</name>
        <dbReference type="ChEBI" id="CHEBI:59789"/>
    </ligand>
</feature>
<proteinExistence type="inferred from homology"/>